<evidence type="ECO:0000313" key="9">
    <source>
        <dbReference type="Proteomes" id="UP000262257"/>
    </source>
</evidence>
<dbReference type="PANTHER" id="PTHR43767:SF8">
    <property type="entry name" value="LONG-CHAIN-FATTY-ACID--COA LIGASE"/>
    <property type="match status" value="1"/>
</dbReference>
<dbReference type="Proteomes" id="UP000262257">
    <property type="component" value="Unassembled WGS sequence"/>
</dbReference>
<dbReference type="GO" id="GO:0005524">
    <property type="term" value="F:ATP binding"/>
    <property type="evidence" value="ECO:0007669"/>
    <property type="project" value="UniProtKB-KW"/>
</dbReference>
<comment type="cofactor">
    <cofactor evidence="1">
        <name>Mg(2+)</name>
        <dbReference type="ChEBI" id="CHEBI:18420"/>
    </cofactor>
</comment>
<accession>A0A3D3FWY2</accession>
<feature type="non-terminal residue" evidence="8">
    <location>
        <position position="1"/>
    </location>
</feature>
<evidence type="ECO:0000256" key="2">
    <source>
        <dbReference type="ARBA" id="ARBA00022598"/>
    </source>
</evidence>
<keyword evidence="2 8" id="KW-0436">Ligase</keyword>
<keyword evidence="4" id="KW-0067">ATP-binding</keyword>
<protein>
    <recommendedName>
        <fullName evidence="6">long-chain-fatty-acid--CoA ligase</fullName>
        <ecNumber evidence="6">6.2.1.3</ecNumber>
    </recommendedName>
</protein>
<dbReference type="InterPro" id="IPR025110">
    <property type="entry name" value="AMP-bd_C"/>
</dbReference>
<dbReference type="InterPro" id="IPR050237">
    <property type="entry name" value="ATP-dep_AMP-bd_enzyme"/>
</dbReference>
<dbReference type="SUPFAM" id="SSF56801">
    <property type="entry name" value="Acetyl-CoA synthetase-like"/>
    <property type="match status" value="1"/>
</dbReference>
<evidence type="ECO:0000259" key="7">
    <source>
        <dbReference type="Pfam" id="PF13193"/>
    </source>
</evidence>
<sequence length="113" mass="12616">SGDIGVMDAKGYVRIIDRKKDMILVSGFNVFPNEIEAVLSQHPKVLEVAVIGVADEKSGEVPKAFIVKKEQSLTAEEIQSYARENLTGYKQPRYIEFLHELPKSTVGKILRKA</sequence>
<keyword evidence="3" id="KW-0547">Nucleotide-binding</keyword>
<feature type="non-terminal residue" evidence="8">
    <location>
        <position position="113"/>
    </location>
</feature>
<evidence type="ECO:0000256" key="1">
    <source>
        <dbReference type="ARBA" id="ARBA00001946"/>
    </source>
</evidence>
<evidence type="ECO:0000256" key="3">
    <source>
        <dbReference type="ARBA" id="ARBA00022741"/>
    </source>
</evidence>
<evidence type="ECO:0000256" key="5">
    <source>
        <dbReference type="ARBA" id="ARBA00022842"/>
    </source>
</evidence>
<dbReference type="Pfam" id="PF13193">
    <property type="entry name" value="AMP-binding_C"/>
    <property type="match status" value="1"/>
</dbReference>
<name>A0A3D3FWY2_ACIRA</name>
<organism evidence="8 9">
    <name type="scientific">Acinetobacter radioresistens</name>
    <dbReference type="NCBI Taxonomy" id="40216"/>
    <lineage>
        <taxon>Bacteria</taxon>
        <taxon>Pseudomonadati</taxon>
        <taxon>Pseudomonadota</taxon>
        <taxon>Gammaproteobacteria</taxon>
        <taxon>Moraxellales</taxon>
        <taxon>Moraxellaceae</taxon>
        <taxon>Acinetobacter</taxon>
    </lineage>
</organism>
<dbReference type="EC" id="6.2.1.3" evidence="6"/>
<evidence type="ECO:0000313" key="8">
    <source>
        <dbReference type="EMBL" id="HCM30333.1"/>
    </source>
</evidence>
<comment type="caution">
    <text evidence="8">The sequence shown here is derived from an EMBL/GenBank/DDBJ whole genome shotgun (WGS) entry which is preliminary data.</text>
</comment>
<dbReference type="Gene3D" id="3.30.300.30">
    <property type="match status" value="1"/>
</dbReference>
<dbReference type="EMBL" id="DPXL01000007">
    <property type="protein sequence ID" value="HCM30333.1"/>
    <property type="molecule type" value="Genomic_DNA"/>
</dbReference>
<dbReference type="AlphaFoldDB" id="A0A3D3FWY2"/>
<evidence type="ECO:0000256" key="4">
    <source>
        <dbReference type="ARBA" id="ARBA00022840"/>
    </source>
</evidence>
<evidence type="ECO:0000256" key="6">
    <source>
        <dbReference type="ARBA" id="ARBA00026121"/>
    </source>
</evidence>
<dbReference type="PANTHER" id="PTHR43767">
    <property type="entry name" value="LONG-CHAIN-FATTY-ACID--COA LIGASE"/>
    <property type="match status" value="1"/>
</dbReference>
<reference evidence="8 9" key="1">
    <citation type="journal article" date="2018" name="Nat. Biotechnol.">
        <title>A standardized bacterial taxonomy based on genome phylogeny substantially revises the tree of life.</title>
        <authorList>
            <person name="Parks D.H."/>
            <person name="Chuvochina M."/>
            <person name="Waite D.W."/>
            <person name="Rinke C."/>
            <person name="Skarshewski A."/>
            <person name="Chaumeil P.A."/>
            <person name="Hugenholtz P."/>
        </authorList>
    </citation>
    <scope>NUCLEOTIDE SEQUENCE [LARGE SCALE GENOMIC DNA]</scope>
    <source>
        <strain evidence="8">UBA10045</strain>
    </source>
</reference>
<keyword evidence="5" id="KW-0460">Magnesium</keyword>
<gene>
    <name evidence="8" type="ORF">DIC32_00445</name>
</gene>
<dbReference type="InterPro" id="IPR045851">
    <property type="entry name" value="AMP-bd_C_sf"/>
</dbReference>
<proteinExistence type="predicted"/>
<feature type="domain" description="AMP-binding enzyme C-terminal" evidence="7">
    <location>
        <begin position="34"/>
        <end position="108"/>
    </location>
</feature>
<dbReference type="GO" id="GO:0004467">
    <property type="term" value="F:long-chain fatty acid-CoA ligase activity"/>
    <property type="evidence" value="ECO:0007669"/>
    <property type="project" value="UniProtKB-EC"/>
</dbReference>
<dbReference type="FunFam" id="3.30.300.30:FF:000006">
    <property type="entry name" value="Long-chain-fatty-acid--CoA ligase FadD"/>
    <property type="match status" value="1"/>
</dbReference>